<dbReference type="RefSeq" id="WP_254164799.1">
    <property type="nucleotide sequence ID" value="NZ_JANAFB010000003.1"/>
</dbReference>
<organism evidence="2 3">
    <name type="scientific">Rothia santali</name>
    <dbReference type="NCBI Taxonomy" id="2949643"/>
    <lineage>
        <taxon>Bacteria</taxon>
        <taxon>Bacillati</taxon>
        <taxon>Actinomycetota</taxon>
        <taxon>Actinomycetes</taxon>
        <taxon>Micrococcales</taxon>
        <taxon>Micrococcaceae</taxon>
        <taxon>Rothia</taxon>
    </lineage>
</organism>
<name>A0A9X2HHB4_9MICC</name>
<proteinExistence type="predicted"/>
<dbReference type="EMBL" id="JANAFB010000003">
    <property type="protein sequence ID" value="MCP3424863.1"/>
    <property type="molecule type" value="Genomic_DNA"/>
</dbReference>
<dbReference type="Proteomes" id="UP001139502">
    <property type="component" value="Unassembled WGS sequence"/>
</dbReference>
<dbReference type="AlphaFoldDB" id="A0A9X2HHB4"/>
<protein>
    <recommendedName>
        <fullName evidence="4">Sortase</fullName>
    </recommendedName>
</protein>
<feature type="transmembrane region" description="Helical" evidence="1">
    <location>
        <begin position="110"/>
        <end position="131"/>
    </location>
</feature>
<keyword evidence="1" id="KW-0472">Membrane</keyword>
<keyword evidence="1" id="KW-1133">Transmembrane helix</keyword>
<evidence type="ECO:0000256" key="1">
    <source>
        <dbReference type="SAM" id="Phobius"/>
    </source>
</evidence>
<sequence length="132" mass="14258">MNSAWDVVGVVAETLSWIGLGIGLLLAVAALLLRLYDGSWKPATIVILEAERGPVARWILDDGIHERPLTAAEAHALGSAEVHHAYVSTRDSGWMRLHRTASSLHVMPRLALIFLGVGALGWLVSFVQTLAD</sequence>
<keyword evidence="3" id="KW-1185">Reference proteome</keyword>
<comment type="caution">
    <text evidence="2">The sequence shown here is derived from an EMBL/GenBank/DDBJ whole genome shotgun (WGS) entry which is preliminary data.</text>
</comment>
<evidence type="ECO:0000313" key="3">
    <source>
        <dbReference type="Proteomes" id="UP001139502"/>
    </source>
</evidence>
<reference evidence="2" key="1">
    <citation type="submission" date="2022-06" db="EMBL/GenBank/DDBJ databases">
        <title>Rothia sp. isolated from sandalwood seedling.</title>
        <authorList>
            <person name="Tuikhar N."/>
            <person name="Kirdat K."/>
            <person name="Thorat V."/>
            <person name="Swetha P."/>
            <person name="Padma S."/>
            <person name="Sundararaj R."/>
            <person name="Yadav A."/>
        </authorList>
    </citation>
    <scope>NUCLEOTIDE SEQUENCE</scope>
    <source>
        <strain evidence="2">AR01</strain>
    </source>
</reference>
<evidence type="ECO:0008006" key="4">
    <source>
        <dbReference type="Google" id="ProtNLM"/>
    </source>
</evidence>
<evidence type="ECO:0000313" key="2">
    <source>
        <dbReference type="EMBL" id="MCP3424863.1"/>
    </source>
</evidence>
<gene>
    <name evidence="2" type="ORF">NBM05_02150</name>
</gene>
<keyword evidence="1" id="KW-0812">Transmembrane</keyword>
<feature type="transmembrane region" description="Helical" evidence="1">
    <location>
        <begin position="15"/>
        <end position="36"/>
    </location>
</feature>
<accession>A0A9X2HHB4</accession>